<gene>
    <name evidence="1" type="ORF">OUZ56_000693</name>
</gene>
<dbReference type="Proteomes" id="UP001234178">
    <property type="component" value="Unassembled WGS sequence"/>
</dbReference>
<sequence>MAKFYIVYASSHLLNFDPFLKEEEHVPAYVYDLCLLSLYIFAYLGVQEVKDSFKTHAPDGEDPEQQT</sequence>
<comment type="caution">
    <text evidence="1">The sequence shown here is derived from an EMBL/GenBank/DDBJ whole genome shotgun (WGS) entry which is preliminary data.</text>
</comment>
<proteinExistence type="predicted"/>
<name>A0ABR0A0G4_9CRUS</name>
<evidence type="ECO:0000313" key="2">
    <source>
        <dbReference type="Proteomes" id="UP001234178"/>
    </source>
</evidence>
<organism evidence="1 2">
    <name type="scientific">Daphnia magna</name>
    <dbReference type="NCBI Taxonomy" id="35525"/>
    <lineage>
        <taxon>Eukaryota</taxon>
        <taxon>Metazoa</taxon>
        <taxon>Ecdysozoa</taxon>
        <taxon>Arthropoda</taxon>
        <taxon>Crustacea</taxon>
        <taxon>Branchiopoda</taxon>
        <taxon>Diplostraca</taxon>
        <taxon>Cladocera</taxon>
        <taxon>Anomopoda</taxon>
        <taxon>Daphniidae</taxon>
        <taxon>Daphnia</taxon>
    </lineage>
</organism>
<dbReference type="EMBL" id="JAOYFB010000036">
    <property type="protein sequence ID" value="KAK4018648.1"/>
    <property type="molecule type" value="Genomic_DNA"/>
</dbReference>
<keyword evidence="2" id="KW-1185">Reference proteome</keyword>
<evidence type="ECO:0000313" key="1">
    <source>
        <dbReference type="EMBL" id="KAK4018648.1"/>
    </source>
</evidence>
<reference evidence="1 2" key="1">
    <citation type="journal article" date="2023" name="Nucleic Acids Res.">
        <title>The hologenome of Daphnia magna reveals possible DNA methylation and microbiome-mediated evolution of the host genome.</title>
        <authorList>
            <person name="Chaturvedi A."/>
            <person name="Li X."/>
            <person name="Dhandapani V."/>
            <person name="Marshall H."/>
            <person name="Kissane S."/>
            <person name="Cuenca-Cambronero M."/>
            <person name="Asole G."/>
            <person name="Calvet F."/>
            <person name="Ruiz-Romero M."/>
            <person name="Marangio P."/>
            <person name="Guigo R."/>
            <person name="Rago D."/>
            <person name="Mirbahai L."/>
            <person name="Eastwood N."/>
            <person name="Colbourne J.K."/>
            <person name="Zhou J."/>
            <person name="Mallon E."/>
            <person name="Orsini L."/>
        </authorList>
    </citation>
    <scope>NUCLEOTIDE SEQUENCE [LARGE SCALE GENOMIC DNA]</scope>
    <source>
        <strain evidence="1">LRV0_1</strain>
    </source>
</reference>
<protein>
    <submittedName>
        <fullName evidence="1">Uncharacterized protein</fullName>
    </submittedName>
</protein>
<accession>A0ABR0A0G4</accession>